<dbReference type="HOGENOM" id="CLU_192343_0_0_3"/>
<evidence type="ECO:0000313" key="1">
    <source>
        <dbReference type="EMBL" id="CAE08169.1"/>
    </source>
</evidence>
<sequence>MSSTNLTINGLLEEALTEPDIGTTSKFRWHATAVGIAALLVDAESAQSPPFDEALKEGLQVGLDLSREEREFHQVKQGLVLLFHS</sequence>
<accession>Q7U5P7</accession>
<dbReference type="eggNOG" id="ENOG503467I">
    <property type="taxonomic scope" value="Bacteria"/>
</dbReference>
<reference evidence="1 2" key="1">
    <citation type="journal article" date="2003" name="Nature">
        <title>The genome of a motile marine Synechococcus.</title>
        <authorList>
            <person name="Palenik B."/>
            <person name="Brahamsha B."/>
            <person name="Larimer F."/>
            <person name="Land M."/>
            <person name="Hauser L."/>
            <person name="Chain P."/>
            <person name="Lamerdin J."/>
            <person name="Regala W."/>
            <person name="Allen E.A."/>
            <person name="McCarren J."/>
            <person name="Paulsen I."/>
            <person name="Dufresne A."/>
            <person name="Partensky F."/>
            <person name="Webb E."/>
            <person name="Waterbury J."/>
        </authorList>
    </citation>
    <scope>NUCLEOTIDE SEQUENCE [LARGE SCALE GENOMIC DNA]</scope>
    <source>
        <strain evidence="1 2">WH8102</strain>
    </source>
</reference>
<proteinExistence type="predicted"/>
<keyword evidence="2" id="KW-1185">Reference proteome</keyword>
<dbReference type="KEGG" id="syw:SYNW1654"/>
<protein>
    <submittedName>
        <fullName evidence="1">Uncharacterized protein</fullName>
    </submittedName>
</protein>
<name>Q7U5P7_PARMW</name>
<dbReference type="RefSeq" id="WP_011128518.1">
    <property type="nucleotide sequence ID" value="NC_005070.1"/>
</dbReference>
<evidence type="ECO:0000313" key="2">
    <source>
        <dbReference type="Proteomes" id="UP000001422"/>
    </source>
</evidence>
<dbReference type="STRING" id="84588.SYNW1654"/>
<dbReference type="Proteomes" id="UP000001422">
    <property type="component" value="Chromosome"/>
</dbReference>
<dbReference type="EMBL" id="BX569693">
    <property type="protein sequence ID" value="CAE08169.1"/>
    <property type="molecule type" value="Genomic_DNA"/>
</dbReference>
<dbReference type="AlphaFoldDB" id="Q7U5P7"/>
<gene>
    <name evidence="1" type="ordered locus">SYNW1654</name>
</gene>
<organism evidence="1 2">
    <name type="scientific">Parasynechococcus marenigrum (strain WH8102)</name>
    <dbReference type="NCBI Taxonomy" id="84588"/>
    <lineage>
        <taxon>Bacteria</taxon>
        <taxon>Bacillati</taxon>
        <taxon>Cyanobacteriota</taxon>
        <taxon>Cyanophyceae</taxon>
        <taxon>Synechococcales</taxon>
        <taxon>Prochlorococcaceae</taxon>
        <taxon>Parasynechococcus</taxon>
        <taxon>Parasynechococcus marenigrum</taxon>
    </lineage>
</organism>